<sequence length="190" mass="20820">MESIQLAQMLADLSDLNAAQEAEAALALVNANKVLSSSNPESDASGEPHERQHRRVGSASAIVSRTASPARFDKLGRRIFTPPLTRANSAQGIVPGSAAGGSSTPQQQHGFHHHHHHNQHDDDVARATSLMQLYEIRAKLRQQDQSSLLKARERINAIQARQQMAAAHMAVEKKEPIDARQSRFSYPKVT</sequence>
<protein>
    <submittedName>
        <fullName evidence="2">Uncharacterized protein</fullName>
    </submittedName>
</protein>
<feature type="region of interest" description="Disordered" evidence="1">
    <location>
        <begin position="36"/>
        <end position="63"/>
    </location>
</feature>
<feature type="region of interest" description="Disordered" evidence="1">
    <location>
        <begin position="169"/>
        <end position="190"/>
    </location>
</feature>
<accession>A0ABR3W947</accession>
<dbReference type="EMBL" id="JAZHXJ010000604">
    <property type="protein sequence ID" value="KAL1856290.1"/>
    <property type="molecule type" value="Genomic_DNA"/>
</dbReference>
<feature type="compositionally biased region" description="Basic and acidic residues" evidence="1">
    <location>
        <begin position="170"/>
        <end position="181"/>
    </location>
</feature>
<reference evidence="2 3" key="1">
    <citation type="journal article" date="2024" name="Commun. Biol.">
        <title>Comparative genomic analysis of thermophilic fungi reveals convergent evolutionary adaptations and gene losses.</title>
        <authorList>
            <person name="Steindorff A.S."/>
            <person name="Aguilar-Pontes M.V."/>
            <person name="Robinson A.J."/>
            <person name="Andreopoulos B."/>
            <person name="LaButti K."/>
            <person name="Kuo A."/>
            <person name="Mondo S."/>
            <person name="Riley R."/>
            <person name="Otillar R."/>
            <person name="Haridas S."/>
            <person name="Lipzen A."/>
            <person name="Grimwood J."/>
            <person name="Schmutz J."/>
            <person name="Clum A."/>
            <person name="Reid I.D."/>
            <person name="Moisan M.C."/>
            <person name="Butler G."/>
            <person name="Nguyen T.T.M."/>
            <person name="Dewar K."/>
            <person name="Conant G."/>
            <person name="Drula E."/>
            <person name="Henrissat B."/>
            <person name="Hansel C."/>
            <person name="Singer S."/>
            <person name="Hutchinson M.I."/>
            <person name="de Vries R.P."/>
            <person name="Natvig D.O."/>
            <person name="Powell A.J."/>
            <person name="Tsang A."/>
            <person name="Grigoriev I.V."/>
        </authorList>
    </citation>
    <scope>NUCLEOTIDE SEQUENCE [LARGE SCALE GENOMIC DNA]</scope>
    <source>
        <strain evidence="2 3">ATCC 24622</strain>
    </source>
</reference>
<evidence type="ECO:0000313" key="2">
    <source>
        <dbReference type="EMBL" id="KAL1856290.1"/>
    </source>
</evidence>
<keyword evidence="3" id="KW-1185">Reference proteome</keyword>
<comment type="caution">
    <text evidence="2">The sequence shown here is derived from an EMBL/GenBank/DDBJ whole genome shotgun (WGS) entry which is preliminary data.</text>
</comment>
<evidence type="ECO:0000313" key="3">
    <source>
        <dbReference type="Proteomes" id="UP001586593"/>
    </source>
</evidence>
<organism evidence="2 3">
    <name type="scientific">Phialemonium thermophilum</name>
    <dbReference type="NCBI Taxonomy" id="223376"/>
    <lineage>
        <taxon>Eukaryota</taxon>
        <taxon>Fungi</taxon>
        <taxon>Dikarya</taxon>
        <taxon>Ascomycota</taxon>
        <taxon>Pezizomycotina</taxon>
        <taxon>Sordariomycetes</taxon>
        <taxon>Sordariomycetidae</taxon>
        <taxon>Cephalothecales</taxon>
        <taxon>Cephalothecaceae</taxon>
        <taxon>Phialemonium</taxon>
    </lineage>
</organism>
<name>A0ABR3W947_9PEZI</name>
<feature type="region of interest" description="Disordered" evidence="1">
    <location>
        <begin position="83"/>
        <end position="119"/>
    </location>
</feature>
<proteinExistence type="predicted"/>
<gene>
    <name evidence="2" type="ORF">VTK73DRAFT_8411</name>
</gene>
<evidence type="ECO:0000256" key="1">
    <source>
        <dbReference type="SAM" id="MobiDB-lite"/>
    </source>
</evidence>
<dbReference type="Proteomes" id="UP001586593">
    <property type="component" value="Unassembled WGS sequence"/>
</dbReference>